<protein>
    <submittedName>
        <fullName evidence="2">Tumor necrosis factor alpha-induced protein 8-like protein</fullName>
    </submittedName>
</protein>
<name>A0A915I2Z5_ROMCU</name>
<dbReference type="OMA" id="QDRCDQV"/>
<dbReference type="WBParaSite" id="nRc.2.0.1.t08096-RA">
    <property type="protein sequence ID" value="nRc.2.0.1.t08096-RA"/>
    <property type="gene ID" value="nRc.2.0.1.g08096"/>
</dbReference>
<sequence length="198" mass="22709">MNDSNASGQGQTANGNFSVQSLSLKVQKKVLGKMTSRNVAKRFVSDTTAEILDNLYKLLKQHYTKKDAEKVIKNILKLTIKLGVLVRNDQLSCAQRKQLNVFLMKFRQICLTCISFRSVEFSYDQKYLSDLLEKCRQTLKPIIDVHLSDKSDQRLQHVFNFVNDGHFLDAVFKRIDQTENFLDKVCANLNIAMENGEI</sequence>
<dbReference type="FunFam" id="1.20.1440.160:FF:000001">
    <property type="entry name" value="Tumor necrosis factor alpha-induced protein 8-like 1"/>
    <property type="match status" value="1"/>
</dbReference>
<organism evidence="1 2">
    <name type="scientific">Romanomermis culicivorax</name>
    <name type="common">Nematode worm</name>
    <dbReference type="NCBI Taxonomy" id="13658"/>
    <lineage>
        <taxon>Eukaryota</taxon>
        <taxon>Metazoa</taxon>
        <taxon>Ecdysozoa</taxon>
        <taxon>Nematoda</taxon>
        <taxon>Enoplea</taxon>
        <taxon>Dorylaimia</taxon>
        <taxon>Mermithida</taxon>
        <taxon>Mermithoidea</taxon>
        <taxon>Mermithidae</taxon>
        <taxon>Romanomermis</taxon>
    </lineage>
</organism>
<evidence type="ECO:0000313" key="2">
    <source>
        <dbReference type="WBParaSite" id="nRc.2.0.1.t08096-RA"/>
    </source>
</evidence>
<dbReference type="GO" id="GO:0042981">
    <property type="term" value="P:regulation of apoptotic process"/>
    <property type="evidence" value="ECO:0007669"/>
    <property type="project" value="InterPro"/>
</dbReference>
<dbReference type="InterPro" id="IPR008477">
    <property type="entry name" value="TNFAIP8-like"/>
</dbReference>
<proteinExistence type="predicted"/>
<reference evidence="2" key="1">
    <citation type="submission" date="2022-11" db="UniProtKB">
        <authorList>
            <consortium name="WormBaseParasite"/>
        </authorList>
    </citation>
    <scope>IDENTIFICATION</scope>
</reference>
<dbReference type="AlphaFoldDB" id="A0A915I2Z5"/>
<accession>A0A915I2Z5</accession>
<dbReference type="Pfam" id="PF05527">
    <property type="entry name" value="TNFAIP8"/>
    <property type="match status" value="1"/>
</dbReference>
<evidence type="ECO:0000313" key="1">
    <source>
        <dbReference type="Proteomes" id="UP000887565"/>
    </source>
</evidence>
<dbReference type="InterPro" id="IPR038355">
    <property type="entry name" value="TNFAIP8_sf"/>
</dbReference>
<keyword evidence="1" id="KW-1185">Reference proteome</keyword>
<dbReference type="PANTHER" id="PTHR12757">
    <property type="entry name" value="TUMOR NECROSIS FACTOR INDUCED PROTEIN"/>
    <property type="match status" value="1"/>
</dbReference>
<dbReference type="GO" id="GO:0005737">
    <property type="term" value="C:cytoplasm"/>
    <property type="evidence" value="ECO:0007669"/>
    <property type="project" value="TreeGrafter"/>
</dbReference>
<dbReference type="Proteomes" id="UP000887565">
    <property type="component" value="Unplaced"/>
</dbReference>
<dbReference type="PANTHER" id="PTHR12757:SF1">
    <property type="entry name" value="PROTEIN SALIVARY GLANDS MARRED"/>
    <property type="match status" value="1"/>
</dbReference>
<dbReference type="Gene3D" id="1.20.1440.160">
    <property type="entry name" value="Tumor necrosis factor alpha-induced protein 8-like"/>
    <property type="match status" value="1"/>
</dbReference>